<protein>
    <submittedName>
        <fullName evidence="1">Uncharacterized protein</fullName>
    </submittedName>
</protein>
<proteinExistence type="predicted"/>
<sequence>MLSVPLAFFLHQQRCYRKRLRREYTERLQHWKCSGHNVPPPSPITIDVFSVDSDEVDWGEEEFAVIE</sequence>
<accession>A0A6C0BM50</accession>
<dbReference type="EMBL" id="MN739201">
    <property type="protein sequence ID" value="QHS93266.1"/>
    <property type="molecule type" value="Genomic_DNA"/>
</dbReference>
<dbReference type="AlphaFoldDB" id="A0A6C0BM50"/>
<organism evidence="1">
    <name type="scientific">viral metagenome</name>
    <dbReference type="NCBI Taxonomy" id="1070528"/>
    <lineage>
        <taxon>unclassified sequences</taxon>
        <taxon>metagenomes</taxon>
        <taxon>organismal metagenomes</taxon>
    </lineage>
</organism>
<evidence type="ECO:0000313" key="1">
    <source>
        <dbReference type="EMBL" id="QHS93266.1"/>
    </source>
</evidence>
<reference evidence="1" key="1">
    <citation type="journal article" date="2020" name="Nature">
        <title>Giant virus diversity and host interactions through global metagenomics.</title>
        <authorList>
            <person name="Schulz F."/>
            <person name="Roux S."/>
            <person name="Paez-Espino D."/>
            <person name="Jungbluth S."/>
            <person name="Walsh D.A."/>
            <person name="Denef V.J."/>
            <person name="McMahon K.D."/>
            <person name="Konstantinidis K.T."/>
            <person name="Eloe-Fadrosh E.A."/>
            <person name="Kyrpides N.C."/>
            <person name="Woyke T."/>
        </authorList>
    </citation>
    <scope>NUCLEOTIDE SEQUENCE</scope>
    <source>
        <strain evidence="1">GVMAG-M-3300017989-17</strain>
    </source>
</reference>
<name>A0A6C0BM50_9ZZZZ</name>